<comment type="caution">
    <text evidence="2">The sequence shown here is derived from an EMBL/GenBank/DDBJ whole genome shotgun (WGS) entry which is preliminary data.</text>
</comment>
<dbReference type="Proteomes" id="UP001223886">
    <property type="component" value="Unassembled WGS sequence"/>
</dbReference>
<dbReference type="InterPro" id="IPR001907">
    <property type="entry name" value="ClpP"/>
</dbReference>
<dbReference type="Gene3D" id="3.90.226.10">
    <property type="entry name" value="2-enoyl-CoA Hydratase, Chain A, domain 1"/>
    <property type="match status" value="1"/>
</dbReference>
<dbReference type="PRINTS" id="PR00127">
    <property type="entry name" value="CLPPROTEASEP"/>
</dbReference>
<dbReference type="EMBL" id="JAURUP010000042">
    <property type="protein sequence ID" value="MDP9751944.1"/>
    <property type="molecule type" value="Genomic_DNA"/>
</dbReference>
<organism evidence="2 3">
    <name type="scientific">Thermoanaerobacter pentosaceus</name>
    <dbReference type="NCBI Taxonomy" id="694059"/>
    <lineage>
        <taxon>Bacteria</taxon>
        <taxon>Bacillati</taxon>
        <taxon>Bacillota</taxon>
        <taxon>Clostridia</taxon>
        <taxon>Thermoanaerobacterales</taxon>
        <taxon>Thermoanaerobacteraceae</taxon>
        <taxon>Thermoanaerobacter</taxon>
    </lineage>
</organism>
<reference evidence="2 3" key="1">
    <citation type="submission" date="2023-07" db="EMBL/GenBank/DDBJ databases">
        <title>Genomic Encyclopedia of Type Strains, Phase IV (KMG-IV): sequencing the most valuable type-strain genomes for metagenomic binning, comparative biology and taxonomic classification.</title>
        <authorList>
            <person name="Goeker M."/>
        </authorList>
    </citation>
    <scope>NUCLEOTIDE SEQUENCE [LARGE SCALE GENOMIC DNA]</scope>
    <source>
        <strain evidence="2 3">DSM 25963</strain>
    </source>
</reference>
<dbReference type="InterPro" id="IPR029045">
    <property type="entry name" value="ClpP/crotonase-like_dom_sf"/>
</dbReference>
<keyword evidence="2" id="KW-0378">Hydrolase</keyword>
<comment type="similarity">
    <text evidence="1">Belongs to the peptidase S14 family.</text>
</comment>
<dbReference type="RefSeq" id="WP_307681597.1">
    <property type="nucleotide sequence ID" value="NZ_JAURUP010000042.1"/>
</dbReference>
<dbReference type="Pfam" id="PF00574">
    <property type="entry name" value="CLP_protease"/>
    <property type="match status" value="1"/>
</dbReference>
<keyword evidence="3" id="KW-1185">Reference proteome</keyword>
<dbReference type="SUPFAM" id="SSF52096">
    <property type="entry name" value="ClpP/crotonase"/>
    <property type="match status" value="1"/>
</dbReference>
<dbReference type="InterPro" id="IPR023562">
    <property type="entry name" value="ClpP/TepA"/>
</dbReference>
<proteinExistence type="inferred from homology"/>
<gene>
    <name evidence="2" type="ORF">J2S24_002470</name>
</gene>
<evidence type="ECO:0000313" key="3">
    <source>
        <dbReference type="Proteomes" id="UP001223886"/>
    </source>
</evidence>
<evidence type="ECO:0000256" key="1">
    <source>
        <dbReference type="ARBA" id="ARBA00007039"/>
    </source>
</evidence>
<evidence type="ECO:0000313" key="2">
    <source>
        <dbReference type="EMBL" id="MDP9751944.1"/>
    </source>
</evidence>
<accession>A0ABT9M733</accession>
<sequence length="237" mass="25938">MSILKSEETKQPQTLPPVQENLKNLGQTNLPNFESNIHCLTIIGQIEGHMILPPQNKTTKYEHIIPQLVAIEENPNIKGVLILLNTVGGDVEAGLAIAEMIASLSKPTVSIVLGGGHSIGVPLAVSANYSYIVPSATMTIHPIRMTGMVVGVPQTFDYFNKMQDRIVEFIVRNSKIKRETFMELMLKTGELANDIGTILVGKEAVDYGLIDEIGGIKEALNMLHNIIEGKEKKKGEE</sequence>
<dbReference type="GO" id="GO:0008233">
    <property type="term" value="F:peptidase activity"/>
    <property type="evidence" value="ECO:0007669"/>
    <property type="project" value="UniProtKB-KW"/>
</dbReference>
<name>A0ABT9M733_9THEO</name>
<dbReference type="GO" id="GO:0006508">
    <property type="term" value="P:proteolysis"/>
    <property type="evidence" value="ECO:0007669"/>
    <property type="project" value="UniProtKB-KW"/>
</dbReference>
<keyword evidence="2" id="KW-0645">Protease</keyword>
<protein>
    <submittedName>
        <fullName evidence="2">ATP-dependent protease ClpP protease subunit</fullName>
    </submittedName>
</protein>